<accession>A0ABP8GZA9</accession>
<keyword evidence="2" id="KW-1185">Reference proteome</keyword>
<proteinExistence type="predicted"/>
<dbReference type="EMBL" id="BAABFO010000009">
    <property type="protein sequence ID" value="GAA4332137.1"/>
    <property type="molecule type" value="Genomic_DNA"/>
</dbReference>
<reference evidence="2" key="1">
    <citation type="journal article" date="2019" name="Int. J. Syst. Evol. Microbiol.">
        <title>The Global Catalogue of Microorganisms (GCM) 10K type strain sequencing project: providing services to taxonomists for standard genome sequencing and annotation.</title>
        <authorList>
            <consortium name="The Broad Institute Genomics Platform"/>
            <consortium name="The Broad Institute Genome Sequencing Center for Infectious Disease"/>
            <person name="Wu L."/>
            <person name="Ma J."/>
        </authorList>
    </citation>
    <scope>NUCLEOTIDE SEQUENCE [LARGE SCALE GENOMIC DNA]</scope>
    <source>
        <strain evidence="2">JCM 17666</strain>
    </source>
</reference>
<sequence>MSDGAGEQYKGYYIKTVAHPVNPHGASVLYEASASISRNAAANYNQIAADHLGEGQVFDSEFEAHRYAERMARKYIDALEKAAG</sequence>
<dbReference type="RefSeq" id="WP_345249231.1">
    <property type="nucleotide sequence ID" value="NZ_BAABFO010000009.1"/>
</dbReference>
<name>A0ABP8GZA9_9BURK</name>
<organism evidence="1 2">
    <name type="scientific">Pigmentiphaga soli</name>
    <dbReference type="NCBI Taxonomy" id="1007095"/>
    <lineage>
        <taxon>Bacteria</taxon>
        <taxon>Pseudomonadati</taxon>
        <taxon>Pseudomonadota</taxon>
        <taxon>Betaproteobacteria</taxon>
        <taxon>Burkholderiales</taxon>
        <taxon>Alcaligenaceae</taxon>
        <taxon>Pigmentiphaga</taxon>
    </lineage>
</organism>
<dbReference type="Proteomes" id="UP001501671">
    <property type="component" value="Unassembled WGS sequence"/>
</dbReference>
<gene>
    <name evidence="1" type="ORF">GCM10023144_21700</name>
</gene>
<evidence type="ECO:0000313" key="1">
    <source>
        <dbReference type="EMBL" id="GAA4332137.1"/>
    </source>
</evidence>
<evidence type="ECO:0000313" key="2">
    <source>
        <dbReference type="Proteomes" id="UP001501671"/>
    </source>
</evidence>
<comment type="caution">
    <text evidence="1">The sequence shown here is derived from an EMBL/GenBank/DDBJ whole genome shotgun (WGS) entry which is preliminary data.</text>
</comment>
<protein>
    <submittedName>
        <fullName evidence="1">Uncharacterized protein</fullName>
    </submittedName>
</protein>